<dbReference type="EMBL" id="UYRT01085544">
    <property type="protein sequence ID" value="VDN30269.1"/>
    <property type="molecule type" value="Genomic_DNA"/>
</dbReference>
<reference evidence="3" key="1">
    <citation type="submission" date="2016-06" db="UniProtKB">
        <authorList>
            <consortium name="WormBaseParasite"/>
        </authorList>
    </citation>
    <scope>IDENTIFICATION</scope>
</reference>
<evidence type="ECO:0000313" key="2">
    <source>
        <dbReference type="Proteomes" id="UP000271098"/>
    </source>
</evidence>
<evidence type="ECO:0000313" key="1">
    <source>
        <dbReference type="EMBL" id="VDN30269.1"/>
    </source>
</evidence>
<name>A0A183E9P7_9BILA</name>
<keyword evidence="2" id="KW-1185">Reference proteome</keyword>
<dbReference type="AlphaFoldDB" id="A0A183E9P7"/>
<dbReference type="WBParaSite" id="GPUH_0001771101-mRNA-1">
    <property type="protein sequence ID" value="GPUH_0001771101-mRNA-1"/>
    <property type="gene ID" value="GPUH_0001771101"/>
</dbReference>
<protein>
    <submittedName>
        <fullName evidence="3">DUF4704 domain-containing protein</fullName>
    </submittedName>
</protein>
<accession>A0A183E9P7</accession>
<reference evidence="1 2" key="2">
    <citation type="submission" date="2018-11" db="EMBL/GenBank/DDBJ databases">
        <authorList>
            <consortium name="Pathogen Informatics"/>
        </authorList>
    </citation>
    <scope>NUCLEOTIDE SEQUENCE [LARGE SCALE GENOMIC DNA]</scope>
</reference>
<dbReference type="Proteomes" id="UP000271098">
    <property type="component" value="Unassembled WGS sequence"/>
</dbReference>
<evidence type="ECO:0000313" key="3">
    <source>
        <dbReference type="WBParaSite" id="GPUH_0001771101-mRNA-1"/>
    </source>
</evidence>
<organism evidence="3">
    <name type="scientific">Gongylonema pulchrum</name>
    <dbReference type="NCBI Taxonomy" id="637853"/>
    <lineage>
        <taxon>Eukaryota</taxon>
        <taxon>Metazoa</taxon>
        <taxon>Ecdysozoa</taxon>
        <taxon>Nematoda</taxon>
        <taxon>Chromadorea</taxon>
        <taxon>Rhabditida</taxon>
        <taxon>Spirurina</taxon>
        <taxon>Spiruromorpha</taxon>
        <taxon>Spiruroidea</taxon>
        <taxon>Gongylonematidae</taxon>
        <taxon>Gongylonema</taxon>
    </lineage>
</organism>
<gene>
    <name evidence="1" type="ORF">GPUH_LOCUS17688</name>
</gene>
<sequence length="135" mass="15079">MRQYSEGDMEDAGAPFSVLQESNLTQETALIVLETSQVLAQHASSGIKMMHPEGSKIFSQLLCLLLSLLDDCWPEAFRDHFYQSGPLDGLALLIESLLVQMNSRLPRIQSAAAALLHLVLRNGYECTSQTREKNW</sequence>
<proteinExistence type="predicted"/>